<accession>A0A3B0Y8H3</accession>
<protein>
    <submittedName>
        <fullName evidence="1">Uncharacterized protein</fullName>
    </submittedName>
</protein>
<evidence type="ECO:0000313" key="1">
    <source>
        <dbReference type="EMBL" id="VAW70459.1"/>
    </source>
</evidence>
<sequence>MSQIEGGITKTSPTSELEIIKQKRNALQKLVSLASTLHKLNQGLQSVLLMGRSAAQIPEKIITKFKTLSESLKNKPINTLQNTLSATDLKIQSDIKHVLEISQKSDALLEQQLGATGDKLADILKDDYHEYVNDFKKKSQTSITLRIALKTRNVIISAFNLPVPESFIEHQIVTLNHKEDKCRKAIEKDMLSLQNDLSNLMNGSHCTDSEKSIIAEIQADIKNNYDHFTAGKAIEDMPMLYESIELSGAPQIVEEVEGIICPETRSEEESQPDAQPEIKKRGFFQHLWVWLRSPLDASWKDTR</sequence>
<organism evidence="1">
    <name type="scientific">hydrothermal vent metagenome</name>
    <dbReference type="NCBI Taxonomy" id="652676"/>
    <lineage>
        <taxon>unclassified sequences</taxon>
        <taxon>metagenomes</taxon>
        <taxon>ecological metagenomes</taxon>
    </lineage>
</organism>
<proteinExistence type="predicted"/>
<gene>
    <name evidence="1" type="ORF">MNBD_GAMMA09-2149</name>
</gene>
<reference evidence="1" key="1">
    <citation type="submission" date="2018-06" db="EMBL/GenBank/DDBJ databases">
        <authorList>
            <person name="Zhirakovskaya E."/>
        </authorList>
    </citation>
    <scope>NUCLEOTIDE SEQUENCE</scope>
</reference>
<dbReference type="EMBL" id="UOFI01000199">
    <property type="protein sequence ID" value="VAW70459.1"/>
    <property type="molecule type" value="Genomic_DNA"/>
</dbReference>
<dbReference type="AlphaFoldDB" id="A0A3B0Y8H3"/>
<name>A0A3B0Y8H3_9ZZZZ</name>